<organism evidence="1 2">
    <name type="scientific">Paenibacillus arenosi</name>
    <dbReference type="NCBI Taxonomy" id="2774142"/>
    <lineage>
        <taxon>Bacteria</taxon>
        <taxon>Bacillati</taxon>
        <taxon>Bacillota</taxon>
        <taxon>Bacilli</taxon>
        <taxon>Bacillales</taxon>
        <taxon>Paenibacillaceae</taxon>
        <taxon>Paenibacillus</taxon>
    </lineage>
</organism>
<proteinExistence type="predicted"/>
<evidence type="ECO:0000313" key="2">
    <source>
        <dbReference type="Proteomes" id="UP000634529"/>
    </source>
</evidence>
<keyword evidence="2" id="KW-1185">Reference proteome</keyword>
<dbReference type="Proteomes" id="UP000634529">
    <property type="component" value="Unassembled WGS sequence"/>
</dbReference>
<evidence type="ECO:0008006" key="3">
    <source>
        <dbReference type="Google" id="ProtNLM"/>
    </source>
</evidence>
<protein>
    <recommendedName>
        <fullName evidence="3">Head-tail adaptor protein</fullName>
    </recommendedName>
</protein>
<gene>
    <name evidence="1" type="ORF">IFO66_16820</name>
</gene>
<dbReference type="RefSeq" id="WP_192026282.1">
    <property type="nucleotide sequence ID" value="NZ_JACYTN010000017.1"/>
</dbReference>
<sequence>MLERIAMAATGLHFRMFGHATAERTALELTYEDICSVSRMAVIEDADGIVRTTWTDVYPNLACAFSAGSDRSNQTAAEHRIDHEAKLYVAPTVSIQAGDRVTVQRFGQAQLSSIYEVVGVPKRYATHNEVRLKVEELA</sequence>
<dbReference type="EMBL" id="JACYTN010000017">
    <property type="protein sequence ID" value="MBD8499960.1"/>
    <property type="molecule type" value="Genomic_DNA"/>
</dbReference>
<accession>A0ABR9B0N5</accession>
<name>A0ABR9B0N5_9BACL</name>
<reference evidence="1 2" key="1">
    <citation type="submission" date="2020-09" db="EMBL/GenBank/DDBJ databases">
        <title>Paenibacillus sp. CAU 1523 isolated from sand of Haeundae Beach.</title>
        <authorList>
            <person name="Kim W."/>
        </authorList>
    </citation>
    <scope>NUCLEOTIDE SEQUENCE [LARGE SCALE GENOMIC DNA]</scope>
    <source>
        <strain evidence="1 2">CAU 1523</strain>
    </source>
</reference>
<evidence type="ECO:0000313" key="1">
    <source>
        <dbReference type="EMBL" id="MBD8499960.1"/>
    </source>
</evidence>
<comment type="caution">
    <text evidence="1">The sequence shown here is derived from an EMBL/GenBank/DDBJ whole genome shotgun (WGS) entry which is preliminary data.</text>
</comment>